<dbReference type="OrthoDB" id="4871813at2"/>
<keyword evidence="4 6" id="KW-1133">Transmembrane helix</keyword>
<keyword evidence="3 6" id="KW-0812">Transmembrane</keyword>
<dbReference type="GO" id="GO:0005886">
    <property type="term" value="C:plasma membrane"/>
    <property type="evidence" value="ECO:0007669"/>
    <property type="project" value="UniProtKB-SubCell"/>
</dbReference>
<feature type="domain" description="ABC3 transporter permease C-terminal" evidence="7">
    <location>
        <begin position="633"/>
        <end position="746"/>
    </location>
</feature>
<feature type="transmembrane region" description="Helical" evidence="6">
    <location>
        <begin position="633"/>
        <end position="656"/>
    </location>
</feature>
<feature type="transmembrane region" description="Helical" evidence="6">
    <location>
        <begin position="677"/>
        <end position="705"/>
    </location>
</feature>
<reference evidence="8 9" key="1">
    <citation type="submission" date="2018-03" db="EMBL/GenBank/DDBJ databases">
        <title>Genomic Encyclopedia of Archaeal and Bacterial Type Strains, Phase II (KMG-II): from individual species to whole genera.</title>
        <authorList>
            <person name="Goeker M."/>
        </authorList>
    </citation>
    <scope>NUCLEOTIDE SEQUENCE [LARGE SCALE GENOMIC DNA]</scope>
    <source>
        <strain evidence="8 9">DSM 100065</strain>
    </source>
</reference>
<dbReference type="Pfam" id="PF02687">
    <property type="entry name" value="FtsX"/>
    <property type="match status" value="2"/>
</dbReference>
<feature type="transmembrane region" description="Helical" evidence="6">
    <location>
        <begin position="339"/>
        <end position="359"/>
    </location>
</feature>
<keyword evidence="9" id="KW-1185">Reference proteome</keyword>
<evidence type="ECO:0000313" key="8">
    <source>
        <dbReference type="EMBL" id="PRZ40751.1"/>
    </source>
</evidence>
<feature type="transmembrane region" description="Helical" evidence="6">
    <location>
        <begin position="20"/>
        <end position="41"/>
    </location>
</feature>
<gene>
    <name evidence="8" type="ORF">CLV47_11448</name>
</gene>
<accession>A0A2T0ZWM0</accession>
<evidence type="ECO:0000256" key="1">
    <source>
        <dbReference type="ARBA" id="ARBA00004651"/>
    </source>
</evidence>
<feature type="domain" description="ABC3 transporter permease C-terminal" evidence="7">
    <location>
        <begin position="206"/>
        <end position="322"/>
    </location>
</feature>
<keyword evidence="2" id="KW-1003">Cell membrane</keyword>
<feature type="transmembrane region" description="Helical" evidence="6">
    <location>
        <begin position="247"/>
        <end position="273"/>
    </location>
</feature>
<feature type="transmembrane region" description="Helical" evidence="6">
    <location>
        <begin position="422"/>
        <end position="444"/>
    </location>
</feature>
<name>A0A2T0ZWM0_9ACTN</name>
<dbReference type="InterPro" id="IPR003838">
    <property type="entry name" value="ABC3_permease_C"/>
</dbReference>
<keyword evidence="5 6" id="KW-0472">Membrane</keyword>
<evidence type="ECO:0000256" key="5">
    <source>
        <dbReference type="ARBA" id="ARBA00023136"/>
    </source>
</evidence>
<comment type="caution">
    <text evidence="8">The sequence shown here is derived from an EMBL/GenBank/DDBJ whole genome shotgun (WGS) entry which is preliminary data.</text>
</comment>
<evidence type="ECO:0000313" key="9">
    <source>
        <dbReference type="Proteomes" id="UP000237752"/>
    </source>
</evidence>
<evidence type="ECO:0000256" key="2">
    <source>
        <dbReference type="ARBA" id="ARBA00022475"/>
    </source>
</evidence>
<feature type="transmembrane region" description="Helical" evidence="6">
    <location>
        <begin position="371"/>
        <end position="401"/>
    </location>
</feature>
<dbReference type="EMBL" id="PVUE01000014">
    <property type="protein sequence ID" value="PRZ40751.1"/>
    <property type="molecule type" value="Genomic_DNA"/>
</dbReference>
<comment type="subcellular location">
    <subcellularLocation>
        <location evidence="1">Cell membrane</location>
        <topology evidence="1">Multi-pass membrane protein</topology>
    </subcellularLocation>
</comment>
<evidence type="ECO:0000256" key="3">
    <source>
        <dbReference type="ARBA" id="ARBA00022692"/>
    </source>
</evidence>
<protein>
    <submittedName>
        <fullName evidence="8">FtsX-like permease family protein</fullName>
    </submittedName>
</protein>
<organism evidence="8 9">
    <name type="scientific">Antricoccus suffuscus</name>
    <dbReference type="NCBI Taxonomy" id="1629062"/>
    <lineage>
        <taxon>Bacteria</taxon>
        <taxon>Bacillati</taxon>
        <taxon>Actinomycetota</taxon>
        <taxon>Actinomycetes</taxon>
        <taxon>Geodermatophilales</taxon>
        <taxon>Antricoccaceae</taxon>
        <taxon>Antricoccus</taxon>
    </lineage>
</organism>
<proteinExistence type="predicted"/>
<dbReference type="Proteomes" id="UP000237752">
    <property type="component" value="Unassembled WGS sequence"/>
</dbReference>
<evidence type="ECO:0000256" key="4">
    <source>
        <dbReference type="ARBA" id="ARBA00022989"/>
    </source>
</evidence>
<feature type="transmembrane region" description="Helical" evidence="6">
    <location>
        <begin position="720"/>
        <end position="742"/>
    </location>
</feature>
<feature type="transmembrane region" description="Helical" evidence="6">
    <location>
        <begin position="293"/>
        <end position="318"/>
    </location>
</feature>
<feature type="transmembrane region" description="Helical" evidence="6">
    <location>
        <begin position="202"/>
        <end position="226"/>
    </location>
</feature>
<evidence type="ECO:0000259" key="7">
    <source>
        <dbReference type="Pfam" id="PF02687"/>
    </source>
</evidence>
<sequence length="754" mass="77886">MIRLGARLTMTGGREAIARLALIAIAVAIGAGLLLTTIASLNAVHTQNDRYAWLETGFVAQAAQSESTTDPLWWELQPDYYQGQLIGRVDLAATGPDSPIPPGIKALPEAGEFYASPALAELLAATPADQLGDRYPGKQIGTIGATGLPSPDSLIIIIGHSAADLSQSGHARQVSSISTTTPAECDGGCAALVGIDSNGITLILSVVAVTLLFPVLIFIGGATRLSAARREQRFAAMRLIGATPRQISVISTVESCIAAAAGVLLGLGLFYAFRPMLASIPFTGTTFYTSDLSLTVTDIALTVIGIPAAAAIASRIALRRVNISPLGVTRRATPRPPRAWRVIPLIIGIAALGYFAYFTDIGASKDTGAQVAAYLSSILVIMAGLVIAGPWVTMVGARLMARRAQRPANLIAGRRLADNPQAGFRAISGLVIALFVGSLIIGVISTIVSNNAAGAADKIGSTASAGTLVYRFSSADPDALATSVPPALLDDLAGIPGATGVSVLRRVASAQPGPGTSVVSCAQLAGTPAFGRCPAGAETVKIDTNYGGAVVEQGSTMADTVWPDAGLSVSQLQSLPISTIAVGTDGTSAAVERARTILTLEFRENTAFPPQTLEEFKARASKMLNDYQQLANVVLLMSLPIAGCSLAVSVAGGLADRKRPFSLLRLTGTPLALLRRIVALEAVVPLLLSALIAASAGFLTAFLFLRAQMGQTLQPPGTSYYLLVGVGVVISLAVIASTLPLLKRMTGPETARND</sequence>
<evidence type="ECO:0000256" key="6">
    <source>
        <dbReference type="SAM" id="Phobius"/>
    </source>
</evidence>
<dbReference type="AlphaFoldDB" id="A0A2T0ZWM0"/>